<dbReference type="Proteomes" id="UP000176562">
    <property type="component" value="Chromosome"/>
</dbReference>
<reference evidence="1 2" key="1">
    <citation type="submission" date="2016-10" db="EMBL/GenBank/DDBJ databases">
        <title>Rhodobacter sp. LPB0142, isolated from sea water.</title>
        <authorList>
            <person name="Kim E."/>
            <person name="Yi H."/>
        </authorList>
    </citation>
    <scope>NUCLEOTIDE SEQUENCE [LARGE SCALE GENOMIC DNA]</scope>
    <source>
        <strain evidence="1 2">LPB0142</strain>
    </source>
</reference>
<dbReference type="EMBL" id="CP017781">
    <property type="protein sequence ID" value="AOZ68728.1"/>
    <property type="molecule type" value="Genomic_DNA"/>
</dbReference>
<name>A0A1D9MAA1_9RHOB</name>
<dbReference type="KEGG" id="rhp:LPB142_04860"/>
<keyword evidence="2" id="KW-1185">Reference proteome</keyword>
<evidence type="ECO:0000313" key="2">
    <source>
        <dbReference type="Proteomes" id="UP000176562"/>
    </source>
</evidence>
<dbReference type="RefSeq" id="WP_068765935.1">
    <property type="nucleotide sequence ID" value="NZ_CP017781.1"/>
</dbReference>
<dbReference type="AlphaFoldDB" id="A0A1D9MAA1"/>
<organism evidence="1 2">
    <name type="scientific">Rhodobacter xanthinilyticus</name>
    <dbReference type="NCBI Taxonomy" id="1850250"/>
    <lineage>
        <taxon>Bacteria</taxon>
        <taxon>Pseudomonadati</taxon>
        <taxon>Pseudomonadota</taxon>
        <taxon>Alphaproteobacteria</taxon>
        <taxon>Rhodobacterales</taxon>
        <taxon>Rhodobacter group</taxon>
        <taxon>Rhodobacter</taxon>
    </lineage>
</organism>
<proteinExistence type="predicted"/>
<sequence length="225" mass="24387">MLQLDFRGRVIEPGYLSKTLGGDLDSRGIPDLWEIPTTGGYAGVTVSDPVDGTYLSQYMGKIMSRAAGSPGPIRVQGPVIRTTYGMGGIYTSAHVIGLGTTSMSFKMGLLSDDSQTGVYVEHSGSQAYLTRVTGGVVTRQAIALDLNGNVDHAQIGIWVTRNQRPEPNDWTVTLEVNGGLREQLSGDRNYMSIASVRPVVEWVYSGTNAVSRTICNHIAKIYWQN</sequence>
<dbReference type="STRING" id="1850250.LPB142_04860"/>
<gene>
    <name evidence="1" type="ORF">LPB142_04860</name>
</gene>
<evidence type="ECO:0000313" key="1">
    <source>
        <dbReference type="EMBL" id="AOZ68728.1"/>
    </source>
</evidence>
<protein>
    <submittedName>
        <fullName evidence="1">Uncharacterized protein</fullName>
    </submittedName>
</protein>
<accession>A0A1D9MAA1</accession>